<protein>
    <submittedName>
        <fullName evidence="1">Ribosomal protein S4</fullName>
    </submittedName>
</protein>
<keyword evidence="1" id="KW-0496">Mitochondrion</keyword>
<keyword evidence="1" id="KW-0687">Ribonucleoprotein</keyword>
<name>A0A2I4PEQ4_9SPIT</name>
<dbReference type="EMBL" id="KX494929">
    <property type="protein sequence ID" value="APW82395.1"/>
    <property type="molecule type" value="Genomic_DNA"/>
</dbReference>
<keyword evidence="1" id="KW-0689">Ribosomal protein</keyword>
<reference evidence="1" key="1">
    <citation type="submission" date="2016-07" db="EMBL/GenBank/DDBJ databases">
        <title>Mitochondrial genome evolution in Stichotrich ciliates.</title>
        <authorList>
            <person name="Chen X."/>
            <person name="Landweber L."/>
        </authorList>
    </citation>
    <scope>NUCLEOTIDE SEQUENCE</scope>
</reference>
<geneLocation type="mitochondrion" evidence="1"/>
<sequence length="503" mass="59621">MILIKHKTIILCRTPSKNPPIKRLIFRKPLTLTSRIWSHPKYSLKSIKGDRNNTIRTSVFVWQNLFLNAPLPLIKTAKLTAIFRKRGIWEHEARIALPIFWDTSVPKSSASILKSLFTPSYPRLRIRNEIPLILPLRTRLRHKRVIKEFNTKSKEKFQSNQIQSLRLPTSVRRSSFSASSIRPPVVTLNPPLLQAISLAPRWNVWISQIRITGLNLHRIDWKREVTTDFPRLGSMFSAARTHFHRFLGKLRRLKTDSVFSPLKRFYRYPAKSYTNPIIDSEFLKPRNWEMRRIRFKPGISRLWRIARRDLKIILDFPVRYQHRLTWRLTKIARTRNAYVHFSLHHQLQFLLIRLRLVSDLLSAWKWLRRGAVFLNGTVSDQGTLILLPNDRINLILSLEYYTFNLRLHLSRHLVSPSWFKLIRFRSMRSCYRVGKVWFPSSATNKFNHLAFIWDDTPPFFQLDFFTLSCFVLRETPPSYSSALGCKLHTPFAVLNVYNWKYIT</sequence>
<proteinExistence type="predicted"/>
<gene>
    <name evidence="1" type="primary">rps4</name>
</gene>
<organism evidence="1">
    <name type="scientific">Urostyla grandis</name>
    <dbReference type="NCBI Taxonomy" id="57509"/>
    <lineage>
        <taxon>Eukaryota</taxon>
        <taxon>Sar</taxon>
        <taxon>Alveolata</taxon>
        <taxon>Ciliophora</taxon>
        <taxon>Intramacronucleata</taxon>
        <taxon>Spirotrichea</taxon>
        <taxon>Stichotrichia</taxon>
        <taxon>Urostylida</taxon>
        <taxon>Urostylidae</taxon>
        <taxon>Urostyla</taxon>
    </lineage>
</organism>
<dbReference type="AlphaFoldDB" id="A0A2I4PEQ4"/>
<dbReference type="GO" id="GO:0005840">
    <property type="term" value="C:ribosome"/>
    <property type="evidence" value="ECO:0007669"/>
    <property type="project" value="UniProtKB-KW"/>
</dbReference>
<accession>A0A2I4PEQ4</accession>
<evidence type="ECO:0000313" key="1">
    <source>
        <dbReference type="EMBL" id="APW82395.1"/>
    </source>
</evidence>